<name>A0A2V0NSP1_9CHLO</name>
<dbReference type="EMBL" id="BDRX01000005">
    <property type="protein sequence ID" value="GBF88553.1"/>
    <property type="molecule type" value="Genomic_DNA"/>
</dbReference>
<feature type="region of interest" description="Disordered" evidence="1">
    <location>
        <begin position="99"/>
        <end position="141"/>
    </location>
</feature>
<dbReference type="PANTHER" id="PTHR21037:SF2">
    <property type="entry name" value="SIMILAR TO NOVEL PROTEIN"/>
    <property type="match status" value="1"/>
</dbReference>
<dbReference type="InParanoid" id="A0A2V0NSP1"/>
<proteinExistence type="predicted"/>
<keyword evidence="3" id="KW-1185">Reference proteome</keyword>
<accession>A0A2V0NSP1</accession>
<feature type="region of interest" description="Disordered" evidence="1">
    <location>
        <begin position="1"/>
        <end position="22"/>
    </location>
</feature>
<comment type="caution">
    <text evidence="2">The sequence shown here is derived from an EMBL/GenBank/DDBJ whole genome shotgun (WGS) entry which is preliminary data.</text>
</comment>
<organism evidence="2 3">
    <name type="scientific">Raphidocelis subcapitata</name>
    <dbReference type="NCBI Taxonomy" id="307507"/>
    <lineage>
        <taxon>Eukaryota</taxon>
        <taxon>Viridiplantae</taxon>
        <taxon>Chlorophyta</taxon>
        <taxon>core chlorophytes</taxon>
        <taxon>Chlorophyceae</taxon>
        <taxon>CS clade</taxon>
        <taxon>Sphaeropleales</taxon>
        <taxon>Selenastraceae</taxon>
        <taxon>Raphidocelis</taxon>
    </lineage>
</organism>
<gene>
    <name evidence="2" type="ORF">Rsub_01268</name>
</gene>
<dbReference type="AlphaFoldDB" id="A0A2V0NSP1"/>
<sequence>MSAPPAAPARARAAAAKAAPAPPLRLEDLACAGAALRGQPPERAIAALHQAAVDAGRDMYVDPQSGYNVFTSAALARRPCCGNRCRHCPYEHANVAENKAARQRNRQQQRQEQQQQQREQQQREQQEQEKPGGWQDGTLSW</sequence>
<feature type="compositionally biased region" description="Low complexity" evidence="1">
    <location>
        <begin position="108"/>
        <end position="119"/>
    </location>
</feature>
<feature type="compositionally biased region" description="Basic and acidic residues" evidence="1">
    <location>
        <begin position="120"/>
        <end position="130"/>
    </location>
</feature>
<reference evidence="2 3" key="1">
    <citation type="journal article" date="2018" name="Sci. Rep.">
        <title>Raphidocelis subcapitata (=Pseudokirchneriella subcapitata) provides an insight into genome evolution and environmental adaptations in the Sphaeropleales.</title>
        <authorList>
            <person name="Suzuki S."/>
            <person name="Yamaguchi H."/>
            <person name="Nakajima N."/>
            <person name="Kawachi M."/>
        </authorList>
    </citation>
    <scope>NUCLEOTIDE SEQUENCE [LARGE SCALE GENOMIC DNA]</scope>
    <source>
        <strain evidence="2 3">NIES-35</strain>
    </source>
</reference>
<feature type="compositionally biased region" description="Low complexity" evidence="1">
    <location>
        <begin position="1"/>
        <end position="19"/>
    </location>
</feature>
<evidence type="ECO:0000313" key="2">
    <source>
        <dbReference type="EMBL" id="GBF88553.1"/>
    </source>
</evidence>
<evidence type="ECO:0000313" key="3">
    <source>
        <dbReference type="Proteomes" id="UP000247498"/>
    </source>
</evidence>
<evidence type="ECO:0000256" key="1">
    <source>
        <dbReference type="SAM" id="MobiDB-lite"/>
    </source>
</evidence>
<dbReference type="Pfam" id="PF17653">
    <property type="entry name" value="DUF5522"/>
    <property type="match status" value="1"/>
</dbReference>
<protein>
    <submittedName>
        <fullName evidence="2">Uncharacterized protein</fullName>
    </submittedName>
</protein>
<dbReference type="Proteomes" id="UP000247498">
    <property type="component" value="Unassembled WGS sequence"/>
</dbReference>
<dbReference type="OrthoDB" id="548984at2759"/>
<dbReference type="PANTHER" id="PTHR21037">
    <property type="entry name" value="39S RIBOSOMAL PROTEIN L14, MITOCHONDRIAL"/>
    <property type="match status" value="1"/>
</dbReference>
<dbReference type="InterPro" id="IPR040807">
    <property type="entry name" value="DUF5522"/>
</dbReference>